<gene>
    <name evidence="1" type="ORF">LCGC14_2161880</name>
</gene>
<reference evidence="1" key="1">
    <citation type="journal article" date="2015" name="Nature">
        <title>Complex archaea that bridge the gap between prokaryotes and eukaryotes.</title>
        <authorList>
            <person name="Spang A."/>
            <person name="Saw J.H."/>
            <person name="Jorgensen S.L."/>
            <person name="Zaremba-Niedzwiedzka K."/>
            <person name="Martijn J."/>
            <person name="Lind A.E."/>
            <person name="van Eijk R."/>
            <person name="Schleper C."/>
            <person name="Guy L."/>
            <person name="Ettema T.J."/>
        </authorList>
    </citation>
    <scope>NUCLEOTIDE SEQUENCE</scope>
</reference>
<accession>A0A0F9G5D1</accession>
<evidence type="ECO:0000313" key="1">
    <source>
        <dbReference type="EMBL" id="KKL64750.1"/>
    </source>
</evidence>
<dbReference type="EMBL" id="LAZR01027750">
    <property type="protein sequence ID" value="KKL64750.1"/>
    <property type="molecule type" value="Genomic_DNA"/>
</dbReference>
<dbReference type="AlphaFoldDB" id="A0A0F9G5D1"/>
<name>A0A0F9G5D1_9ZZZZ</name>
<comment type="caution">
    <text evidence="1">The sequence shown here is derived from an EMBL/GenBank/DDBJ whole genome shotgun (WGS) entry which is preliminary data.</text>
</comment>
<organism evidence="1">
    <name type="scientific">marine sediment metagenome</name>
    <dbReference type="NCBI Taxonomy" id="412755"/>
    <lineage>
        <taxon>unclassified sequences</taxon>
        <taxon>metagenomes</taxon>
        <taxon>ecological metagenomes</taxon>
    </lineage>
</organism>
<feature type="non-terminal residue" evidence="1">
    <location>
        <position position="1"/>
    </location>
</feature>
<proteinExistence type="predicted"/>
<sequence>LNDLIQNFKDDKKYSDKNINVLLNLLGNFGHTSYYNRKSKANSSDIMIYSSFMDTINKIRENYKLKNKYAKLKFASNNYSQYFDNIIIDIKNDFICFLDKFDK</sequence>
<protein>
    <submittedName>
        <fullName evidence="1">Uncharacterized protein</fullName>
    </submittedName>
</protein>